<dbReference type="EMBL" id="JAHBOM010000024">
    <property type="protein sequence ID" value="MBU8826281.1"/>
    <property type="molecule type" value="Genomic_DNA"/>
</dbReference>
<dbReference type="Gene3D" id="3.10.450.50">
    <property type="match status" value="1"/>
</dbReference>
<dbReference type="Pfam" id="PF12680">
    <property type="entry name" value="SnoaL_2"/>
    <property type="match status" value="1"/>
</dbReference>
<sequence>MTIDDNTHTGLTWTELPAPVATYLSMRPNGSLSAALAVFTDDAVVIDEGNTYRGRDQIREWMDRTSSEYSYTTKFIGANRIDESRIDVVQHLEGDFPGGVIDLHFRFAFDGTSISRLTIEP</sequence>
<reference evidence="2 3" key="1">
    <citation type="submission" date="2021-05" db="EMBL/GenBank/DDBJ databases">
        <title>Draft Genome Sequences of Clinical Respiratory Isolates of Mycobacterium goodii Recovered in Ireland.</title>
        <authorList>
            <person name="Flanagan P.R."/>
            <person name="Mok S."/>
            <person name="Roycroft E."/>
            <person name="Rogers T.R."/>
            <person name="Fitzgibbon M."/>
        </authorList>
    </citation>
    <scope>NUCLEOTIDE SEQUENCE [LARGE SCALE GENOMIC DNA]</scope>
    <source>
        <strain evidence="2 3">14IE55</strain>
    </source>
</reference>
<name>A0ABS6HUG1_MYCGD</name>
<keyword evidence="3" id="KW-1185">Reference proteome</keyword>
<accession>A0ABS6HUG1</accession>
<evidence type="ECO:0000313" key="3">
    <source>
        <dbReference type="Proteomes" id="UP000696413"/>
    </source>
</evidence>
<comment type="caution">
    <text evidence="2">The sequence shown here is derived from an EMBL/GenBank/DDBJ whole genome shotgun (WGS) entry which is preliminary data.</text>
</comment>
<dbReference type="SUPFAM" id="SSF54427">
    <property type="entry name" value="NTF2-like"/>
    <property type="match status" value="1"/>
</dbReference>
<protein>
    <submittedName>
        <fullName evidence="2">Nuclear transport factor 2 family protein</fullName>
    </submittedName>
</protein>
<dbReference type="InterPro" id="IPR037401">
    <property type="entry name" value="SnoaL-like"/>
</dbReference>
<proteinExistence type="predicted"/>
<feature type="domain" description="SnoaL-like" evidence="1">
    <location>
        <begin position="29"/>
        <end position="74"/>
    </location>
</feature>
<gene>
    <name evidence="2" type="ORF">KL859_25825</name>
</gene>
<dbReference type="RefSeq" id="WP_073680858.1">
    <property type="nucleotide sequence ID" value="NZ_CP092364.2"/>
</dbReference>
<dbReference type="InterPro" id="IPR032710">
    <property type="entry name" value="NTF2-like_dom_sf"/>
</dbReference>
<evidence type="ECO:0000313" key="2">
    <source>
        <dbReference type="EMBL" id="MBU8826281.1"/>
    </source>
</evidence>
<evidence type="ECO:0000259" key="1">
    <source>
        <dbReference type="Pfam" id="PF12680"/>
    </source>
</evidence>
<dbReference type="Proteomes" id="UP000696413">
    <property type="component" value="Unassembled WGS sequence"/>
</dbReference>
<organism evidence="2 3">
    <name type="scientific">Mycolicibacterium goodii</name>
    <name type="common">Mycobacterium goodii</name>
    <dbReference type="NCBI Taxonomy" id="134601"/>
    <lineage>
        <taxon>Bacteria</taxon>
        <taxon>Bacillati</taxon>
        <taxon>Actinomycetota</taxon>
        <taxon>Actinomycetes</taxon>
        <taxon>Mycobacteriales</taxon>
        <taxon>Mycobacteriaceae</taxon>
        <taxon>Mycolicibacterium</taxon>
    </lineage>
</organism>